<dbReference type="GO" id="GO:0006508">
    <property type="term" value="P:proteolysis"/>
    <property type="evidence" value="ECO:0007669"/>
    <property type="project" value="InterPro"/>
</dbReference>
<dbReference type="Gene3D" id="2.60.40.2310">
    <property type="match status" value="1"/>
</dbReference>
<sequence length="264" mass="28107">MMAAIDDAIKDGIHVLSISIVSTEPLTYDNDGIAFGALHAVKNNIVVSCSAGNSGPAPSTLSNPAPWIITVGASSVDRAFWGPIVLGNGKKLCQCLPNSLSPEKVNGKIVLCIRGLGMRVGKGIEVKRAGGAGFVLGNGPKNGNDLTVDAHVLPATAVVADGAMQILNYIKSTDKPMAIIGEAKTVLHYSPAPSMATFTSRGPNVLDFNILKKRSFTLTVRARDAHTAKKYYKDSYAFGWYTWTDGYHSVRSPVAVSSHRFIMF</sequence>
<comment type="caution">
    <text evidence="6">The sequence shown here is derived from an EMBL/GenBank/DDBJ whole genome shotgun (WGS) entry which is preliminary data.</text>
</comment>
<dbReference type="PANTHER" id="PTHR10795">
    <property type="entry name" value="PROPROTEIN CONVERTASE SUBTILISIN/KEXIN"/>
    <property type="match status" value="1"/>
</dbReference>
<dbReference type="InterPro" id="IPR036852">
    <property type="entry name" value="Peptidase_S8/S53_dom_sf"/>
</dbReference>
<evidence type="ECO:0008006" key="8">
    <source>
        <dbReference type="Google" id="ProtNLM"/>
    </source>
</evidence>
<evidence type="ECO:0000313" key="6">
    <source>
        <dbReference type="EMBL" id="KAF2314631.1"/>
    </source>
</evidence>
<dbReference type="GO" id="GO:0009610">
    <property type="term" value="P:response to symbiotic fungus"/>
    <property type="evidence" value="ECO:0007669"/>
    <property type="project" value="UniProtKB-ARBA"/>
</dbReference>
<accession>A0A6A6MLK6</accession>
<evidence type="ECO:0000259" key="5">
    <source>
        <dbReference type="Pfam" id="PF17766"/>
    </source>
</evidence>
<dbReference type="Pfam" id="PF17766">
    <property type="entry name" value="fn3_6"/>
    <property type="match status" value="1"/>
</dbReference>
<protein>
    <recommendedName>
        <fullName evidence="8">Peptidase S8/S53 domain-containing protein</fullName>
    </recommendedName>
</protein>
<dbReference type="Pfam" id="PF02225">
    <property type="entry name" value="PA"/>
    <property type="match status" value="1"/>
</dbReference>
<comment type="similarity">
    <text evidence="2">Belongs to the peptidase S8 family.</text>
</comment>
<keyword evidence="3" id="KW-0732">Signal</keyword>
<dbReference type="AlphaFoldDB" id="A0A6A6MLK6"/>
<dbReference type="Gene3D" id="3.50.30.30">
    <property type="match status" value="1"/>
</dbReference>
<dbReference type="InterPro" id="IPR041469">
    <property type="entry name" value="Subtilisin-like_FN3"/>
</dbReference>
<dbReference type="InterPro" id="IPR003137">
    <property type="entry name" value="PA_domain"/>
</dbReference>
<dbReference type="GO" id="GO:0005576">
    <property type="term" value="C:extracellular region"/>
    <property type="evidence" value="ECO:0007669"/>
    <property type="project" value="UniProtKB-SubCell"/>
</dbReference>
<keyword evidence="7" id="KW-1185">Reference proteome</keyword>
<evidence type="ECO:0000256" key="2">
    <source>
        <dbReference type="ARBA" id="ARBA00011073"/>
    </source>
</evidence>
<comment type="subcellular location">
    <subcellularLocation>
        <location evidence="1">Secreted</location>
    </subcellularLocation>
</comment>
<dbReference type="Gene3D" id="3.40.50.200">
    <property type="entry name" value="Peptidase S8/S53 domain"/>
    <property type="match status" value="1"/>
</dbReference>
<evidence type="ECO:0000259" key="4">
    <source>
        <dbReference type="Pfam" id="PF02225"/>
    </source>
</evidence>
<dbReference type="GO" id="GO:0004252">
    <property type="term" value="F:serine-type endopeptidase activity"/>
    <property type="evidence" value="ECO:0007669"/>
    <property type="project" value="InterPro"/>
</dbReference>
<dbReference type="EMBL" id="JAAGAX010000005">
    <property type="protein sequence ID" value="KAF2314631.1"/>
    <property type="molecule type" value="Genomic_DNA"/>
</dbReference>
<reference evidence="6 7" key="1">
    <citation type="journal article" date="2020" name="Mol. Plant">
        <title>The Chromosome-Based Rubber Tree Genome Provides New Insights into Spurge Genome Evolution and Rubber Biosynthesis.</title>
        <authorList>
            <person name="Liu J."/>
            <person name="Shi C."/>
            <person name="Shi C.C."/>
            <person name="Li W."/>
            <person name="Zhang Q.J."/>
            <person name="Zhang Y."/>
            <person name="Li K."/>
            <person name="Lu H.F."/>
            <person name="Shi C."/>
            <person name="Zhu S.T."/>
            <person name="Xiao Z.Y."/>
            <person name="Nan H."/>
            <person name="Yue Y."/>
            <person name="Zhu X.G."/>
            <person name="Wu Y."/>
            <person name="Hong X.N."/>
            <person name="Fan G.Y."/>
            <person name="Tong Y."/>
            <person name="Zhang D."/>
            <person name="Mao C.L."/>
            <person name="Liu Y.L."/>
            <person name="Hao S.J."/>
            <person name="Liu W.Q."/>
            <person name="Lv M.Q."/>
            <person name="Zhang H.B."/>
            <person name="Liu Y."/>
            <person name="Hu-Tang G.R."/>
            <person name="Wang J.P."/>
            <person name="Wang J.H."/>
            <person name="Sun Y.H."/>
            <person name="Ni S.B."/>
            <person name="Chen W.B."/>
            <person name="Zhang X.C."/>
            <person name="Jiao Y.N."/>
            <person name="Eichler E.E."/>
            <person name="Li G.H."/>
            <person name="Liu X."/>
            <person name="Gao L.Z."/>
        </authorList>
    </citation>
    <scope>NUCLEOTIDE SEQUENCE [LARGE SCALE GENOMIC DNA]</scope>
    <source>
        <strain evidence="7">cv. GT1</strain>
        <tissue evidence="6">Leaf</tissue>
    </source>
</reference>
<evidence type="ECO:0000256" key="3">
    <source>
        <dbReference type="ARBA" id="ARBA00022729"/>
    </source>
</evidence>
<feature type="domain" description="PA" evidence="4">
    <location>
        <begin position="82"/>
        <end position="160"/>
    </location>
</feature>
<feature type="domain" description="Subtilisin-like protease fibronectin type-III" evidence="5">
    <location>
        <begin position="203"/>
        <end position="256"/>
    </location>
</feature>
<gene>
    <name evidence="6" type="ORF">GH714_028094</name>
</gene>
<evidence type="ECO:0000313" key="7">
    <source>
        <dbReference type="Proteomes" id="UP000467840"/>
    </source>
</evidence>
<proteinExistence type="inferred from homology"/>
<dbReference type="InterPro" id="IPR045051">
    <property type="entry name" value="SBT"/>
</dbReference>
<dbReference type="SUPFAM" id="SSF52743">
    <property type="entry name" value="Subtilisin-like"/>
    <property type="match status" value="1"/>
</dbReference>
<name>A0A6A6MLK6_HEVBR</name>
<dbReference type="Proteomes" id="UP000467840">
    <property type="component" value="Chromosome 15"/>
</dbReference>
<dbReference type="CDD" id="cd02120">
    <property type="entry name" value="PA_subtilisin_like"/>
    <property type="match status" value="1"/>
</dbReference>
<evidence type="ECO:0000256" key="1">
    <source>
        <dbReference type="ARBA" id="ARBA00004613"/>
    </source>
</evidence>
<organism evidence="6 7">
    <name type="scientific">Hevea brasiliensis</name>
    <name type="common">Para rubber tree</name>
    <name type="synonym">Siphonia brasiliensis</name>
    <dbReference type="NCBI Taxonomy" id="3981"/>
    <lineage>
        <taxon>Eukaryota</taxon>
        <taxon>Viridiplantae</taxon>
        <taxon>Streptophyta</taxon>
        <taxon>Embryophyta</taxon>
        <taxon>Tracheophyta</taxon>
        <taxon>Spermatophyta</taxon>
        <taxon>Magnoliopsida</taxon>
        <taxon>eudicotyledons</taxon>
        <taxon>Gunneridae</taxon>
        <taxon>Pentapetalae</taxon>
        <taxon>rosids</taxon>
        <taxon>fabids</taxon>
        <taxon>Malpighiales</taxon>
        <taxon>Euphorbiaceae</taxon>
        <taxon>Crotonoideae</taxon>
        <taxon>Micrandreae</taxon>
        <taxon>Hevea</taxon>
    </lineage>
</organism>